<proteinExistence type="predicted"/>
<evidence type="ECO:0000313" key="2">
    <source>
        <dbReference type="Proteomes" id="UP000036923"/>
    </source>
</evidence>
<reference evidence="2" key="1">
    <citation type="submission" date="2015-07" db="EMBL/GenBank/DDBJ databases">
        <title>Near-Complete Genome Sequence of the Cellulolytic Bacterium Bacteroides (Pseudobacteroides) cellulosolvens ATCC 35603.</title>
        <authorList>
            <person name="Dassa B."/>
            <person name="Utturkar S.M."/>
            <person name="Klingeman D.M."/>
            <person name="Hurt R.A."/>
            <person name="Keller M."/>
            <person name="Xu J."/>
            <person name="Reddy Y.H.K."/>
            <person name="Borovok I."/>
            <person name="Grinberg I.R."/>
            <person name="Lamed R."/>
            <person name="Zhivin O."/>
            <person name="Bayer E.A."/>
            <person name="Brown S.D."/>
        </authorList>
    </citation>
    <scope>NUCLEOTIDE SEQUENCE [LARGE SCALE GENOMIC DNA]</scope>
    <source>
        <strain evidence="2">DSM 2933</strain>
    </source>
</reference>
<protein>
    <submittedName>
        <fullName evidence="1">Uncharacterized protein</fullName>
    </submittedName>
</protein>
<dbReference type="Proteomes" id="UP000036923">
    <property type="component" value="Unassembled WGS sequence"/>
</dbReference>
<gene>
    <name evidence="1" type="ORF">Bccel_2861</name>
</gene>
<keyword evidence="2" id="KW-1185">Reference proteome</keyword>
<sequence length="157" mass="18861">MVNIIEASLNEIVKEYENFIKTLKEVSIKVSDLSRFYKFYFEIKAIKDSSDEMVIEKIISNNEFLEGFRDYFEYREMIILVIDDKDKDKDDIENIIYDNDLKDLNIRVEYIGIESKRNRFENRVIQKLECGEKCEINGVEIKSLKDLRKITEKMDFR</sequence>
<accession>A0A0L6JPE8</accession>
<name>A0A0L6JPE8_9FIRM</name>
<evidence type="ECO:0000313" key="1">
    <source>
        <dbReference type="EMBL" id="KNY27590.1"/>
    </source>
</evidence>
<dbReference type="RefSeq" id="WP_152966009.1">
    <property type="nucleotide sequence ID" value="NZ_LGTC01000001.1"/>
</dbReference>
<dbReference type="EMBL" id="LGTC01000001">
    <property type="protein sequence ID" value="KNY27590.1"/>
    <property type="molecule type" value="Genomic_DNA"/>
</dbReference>
<organism evidence="1 2">
    <name type="scientific">Pseudobacteroides cellulosolvens ATCC 35603 = DSM 2933</name>
    <dbReference type="NCBI Taxonomy" id="398512"/>
    <lineage>
        <taxon>Bacteria</taxon>
        <taxon>Bacillati</taxon>
        <taxon>Bacillota</taxon>
        <taxon>Clostridia</taxon>
        <taxon>Eubacteriales</taxon>
        <taxon>Oscillospiraceae</taxon>
        <taxon>Pseudobacteroides</taxon>
    </lineage>
</organism>
<dbReference type="AlphaFoldDB" id="A0A0L6JPE8"/>
<comment type="caution">
    <text evidence="1">The sequence shown here is derived from an EMBL/GenBank/DDBJ whole genome shotgun (WGS) entry which is preliminary data.</text>
</comment>